<reference evidence="7 8" key="1">
    <citation type="submission" date="2016-11" db="EMBL/GenBank/DDBJ databases">
        <authorList>
            <person name="Jaros S."/>
            <person name="Januszkiewicz K."/>
            <person name="Wedrychowicz H."/>
        </authorList>
    </citation>
    <scope>NUCLEOTIDE SEQUENCE [LARGE SCALE GENOMIC DNA]</scope>
    <source>
        <strain evidence="7 8">DSM 26897</strain>
    </source>
</reference>
<dbReference type="PANTHER" id="PTHR31290:SF5">
    <property type="entry name" value="UV-DAMAGE ENDONUCLEASE"/>
    <property type="match status" value="1"/>
</dbReference>
<dbReference type="GO" id="GO:0004519">
    <property type="term" value="F:endonuclease activity"/>
    <property type="evidence" value="ECO:0007669"/>
    <property type="project" value="UniProtKB-KW"/>
</dbReference>
<dbReference type="Gene3D" id="3.20.20.150">
    <property type="entry name" value="Divalent-metal-dependent TIM barrel enzymes"/>
    <property type="match status" value="1"/>
</dbReference>
<dbReference type="PANTHER" id="PTHR31290">
    <property type="entry name" value="UV-DAMAGE ENDONUCLEASE"/>
    <property type="match status" value="1"/>
</dbReference>
<keyword evidence="8" id="KW-1185">Reference proteome</keyword>
<accession>A0A1M4WIZ5</accession>
<dbReference type="InterPro" id="IPR036237">
    <property type="entry name" value="Xyl_isomerase-like_sf"/>
</dbReference>
<evidence type="ECO:0000256" key="2">
    <source>
        <dbReference type="ARBA" id="ARBA00022759"/>
    </source>
</evidence>
<evidence type="ECO:0000256" key="6">
    <source>
        <dbReference type="ARBA" id="ARBA00023204"/>
    </source>
</evidence>
<evidence type="ECO:0000256" key="3">
    <source>
        <dbReference type="ARBA" id="ARBA00022763"/>
    </source>
</evidence>
<dbReference type="RefSeq" id="WP_073040446.1">
    <property type="nucleotide sequence ID" value="NZ_FQUO01000003.1"/>
</dbReference>
<evidence type="ECO:0000313" key="7">
    <source>
        <dbReference type="EMBL" id="SHE81196.1"/>
    </source>
</evidence>
<dbReference type="EMBL" id="FQUO01000003">
    <property type="protein sequence ID" value="SHE81196.1"/>
    <property type="molecule type" value="Genomic_DNA"/>
</dbReference>
<dbReference type="SUPFAM" id="SSF51658">
    <property type="entry name" value="Xylose isomerase-like"/>
    <property type="match status" value="1"/>
</dbReference>
<evidence type="ECO:0000256" key="4">
    <source>
        <dbReference type="ARBA" id="ARBA00022769"/>
    </source>
</evidence>
<dbReference type="Pfam" id="PF03851">
    <property type="entry name" value="UvdE"/>
    <property type="match status" value="1"/>
</dbReference>
<proteinExistence type="predicted"/>
<protein>
    <submittedName>
        <fullName evidence="7">UV-damage endonuclease</fullName>
    </submittedName>
</protein>
<keyword evidence="6" id="KW-0234">DNA repair</keyword>
<dbReference type="GO" id="GO:0009411">
    <property type="term" value="P:response to UV"/>
    <property type="evidence" value="ECO:0007669"/>
    <property type="project" value="InterPro"/>
</dbReference>
<dbReference type="GO" id="GO:0006289">
    <property type="term" value="P:nucleotide-excision repair"/>
    <property type="evidence" value="ECO:0007669"/>
    <property type="project" value="InterPro"/>
</dbReference>
<dbReference type="GO" id="GO:0016787">
    <property type="term" value="F:hydrolase activity"/>
    <property type="evidence" value="ECO:0007669"/>
    <property type="project" value="UniProtKB-KW"/>
</dbReference>
<dbReference type="Proteomes" id="UP000184368">
    <property type="component" value="Unassembled WGS sequence"/>
</dbReference>
<evidence type="ECO:0000256" key="1">
    <source>
        <dbReference type="ARBA" id="ARBA00022722"/>
    </source>
</evidence>
<dbReference type="InterPro" id="IPR004601">
    <property type="entry name" value="UvdE"/>
</dbReference>
<sequence>MINLGYACININLNDQGVSSSKGMIRRTFLEKGVQYASQIALQNVQGLLQIVEWNVQQGIKVFRVSSDLMPWASEYNISELPDFPEIRATLEAVGRHNIRLTTHPGPFNKMAGSGATLNNTIRDLEIHSEVFDLMGLPATPMHKINIHVGGAYGDKDETIRRFARNFSLLSQNLRGRLSVENDDKAGLYTVADLVPLHEMIGVPIVFDYFHHKLHPGNLSEEEAFHTAFATWRVKPIFHFSSSRRDWEEPTAKREAHADFIYEPINTYGKEVDIVLEAKMKELAVQRYMEQFGNPGGNVGA</sequence>
<organism evidence="7 8">
    <name type="scientific">Cnuella takakiae</name>
    <dbReference type="NCBI Taxonomy" id="1302690"/>
    <lineage>
        <taxon>Bacteria</taxon>
        <taxon>Pseudomonadati</taxon>
        <taxon>Bacteroidota</taxon>
        <taxon>Chitinophagia</taxon>
        <taxon>Chitinophagales</taxon>
        <taxon>Chitinophagaceae</taxon>
        <taxon>Cnuella</taxon>
    </lineage>
</organism>
<dbReference type="STRING" id="1302690.BUE76_07170"/>
<gene>
    <name evidence="7" type="ORF">SAMN05444008_10344</name>
</gene>
<keyword evidence="3" id="KW-0227">DNA damage</keyword>
<dbReference type="OrthoDB" id="9782576at2"/>
<keyword evidence="5" id="KW-0378">Hydrolase</keyword>
<keyword evidence="2 7" id="KW-0255">Endonuclease</keyword>
<keyword evidence="4" id="KW-0228">DNA excision</keyword>
<evidence type="ECO:0000313" key="8">
    <source>
        <dbReference type="Proteomes" id="UP000184368"/>
    </source>
</evidence>
<dbReference type="AlphaFoldDB" id="A0A1M4WIZ5"/>
<dbReference type="NCBIfam" id="TIGR00629">
    <property type="entry name" value="uvde"/>
    <property type="match status" value="1"/>
</dbReference>
<keyword evidence="1" id="KW-0540">Nuclease</keyword>
<evidence type="ECO:0000256" key="5">
    <source>
        <dbReference type="ARBA" id="ARBA00022801"/>
    </source>
</evidence>
<name>A0A1M4WIZ5_9BACT</name>